<dbReference type="AlphaFoldDB" id="A0AAV1HTX5"/>
<evidence type="ECO:0000256" key="2">
    <source>
        <dbReference type="ARBA" id="ARBA00006070"/>
    </source>
</evidence>
<feature type="transmembrane region" description="Helical" evidence="7">
    <location>
        <begin position="41"/>
        <end position="58"/>
    </location>
</feature>
<proteinExistence type="inferred from homology"/>
<evidence type="ECO:0000313" key="8">
    <source>
        <dbReference type="EMBL" id="CAK0737435.1"/>
    </source>
</evidence>
<reference evidence="8 9" key="1">
    <citation type="submission" date="2023-10" db="EMBL/GenBank/DDBJ databases">
        <authorList>
            <person name="Maclean D."/>
            <person name="Macfadyen A."/>
        </authorList>
    </citation>
    <scope>NUCLEOTIDE SEQUENCE [LARGE SCALE GENOMIC DNA]</scope>
</reference>
<name>A0AAV1HTX5_9CHLO</name>
<organism evidence="8 9">
    <name type="scientific">Coccomyxa viridis</name>
    <dbReference type="NCBI Taxonomy" id="1274662"/>
    <lineage>
        <taxon>Eukaryota</taxon>
        <taxon>Viridiplantae</taxon>
        <taxon>Chlorophyta</taxon>
        <taxon>core chlorophytes</taxon>
        <taxon>Trebouxiophyceae</taxon>
        <taxon>Trebouxiophyceae incertae sedis</taxon>
        <taxon>Coccomyxaceae</taxon>
        <taxon>Coccomyxa</taxon>
    </lineage>
</organism>
<comment type="subcellular location">
    <subcellularLocation>
        <location evidence="1">Membrane</location>
        <topology evidence="1">Multi-pass membrane protein</topology>
    </subcellularLocation>
</comment>
<dbReference type="PIRSF" id="PIRSF016013">
    <property type="entry name" value="AtER_Rer1p"/>
    <property type="match status" value="1"/>
</dbReference>
<dbReference type="GO" id="GO:0006890">
    <property type="term" value="P:retrograde vesicle-mediated transport, Golgi to endoplasmic reticulum"/>
    <property type="evidence" value="ECO:0007669"/>
    <property type="project" value="TreeGrafter"/>
</dbReference>
<keyword evidence="4 7" id="KW-1133">Transmembrane helix</keyword>
<dbReference type="GO" id="GO:0005783">
    <property type="term" value="C:endoplasmic reticulum"/>
    <property type="evidence" value="ECO:0007669"/>
    <property type="project" value="GOC"/>
</dbReference>
<dbReference type="PANTHER" id="PTHR10743:SF0">
    <property type="entry name" value="PROTEIN RER1"/>
    <property type="match status" value="1"/>
</dbReference>
<dbReference type="Pfam" id="PF03248">
    <property type="entry name" value="Rer1"/>
    <property type="match status" value="1"/>
</dbReference>
<comment type="function">
    <text evidence="6">Involved in the retrieval of endoplasmic reticulum membrane proteins from the early Golgi compartment.</text>
</comment>
<evidence type="ECO:0000256" key="5">
    <source>
        <dbReference type="ARBA" id="ARBA00023136"/>
    </source>
</evidence>
<evidence type="ECO:0000256" key="4">
    <source>
        <dbReference type="ARBA" id="ARBA00022989"/>
    </source>
</evidence>
<dbReference type="Proteomes" id="UP001314263">
    <property type="component" value="Unassembled WGS sequence"/>
</dbReference>
<evidence type="ECO:0000256" key="3">
    <source>
        <dbReference type="ARBA" id="ARBA00022692"/>
    </source>
</evidence>
<comment type="similarity">
    <text evidence="2 6">Belongs to the RER1 family.</text>
</comment>
<sequence>MEGMMNGNDHYADANPLGGNKSLHKLQQRYRYLLDKTTPHTVGRWVAWALLLVIYGLRTWYLKGFYIVTYALGIYNLNLLLGFLTPQVDPELEGPTLPSKGQDEFRPFVRRLPEFKFWYSSFKAVLIGFLITFFPIFDVPVFWPILLMYWMVLLFVTMKRQIKHMIKYRYIPFSLGKKSYKGGKGGPKSGKGPGSDK</sequence>
<dbReference type="InterPro" id="IPR004932">
    <property type="entry name" value="Rer1"/>
</dbReference>
<evidence type="ECO:0000256" key="1">
    <source>
        <dbReference type="ARBA" id="ARBA00004141"/>
    </source>
</evidence>
<feature type="transmembrane region" description="Helical" evidence="7">
    <location>
        <begin position="141"/>
        <end position="158"/>
    </location>
</feature>
<evidence type="ECO:0000256" key="6">
    <source>
        <dbReference type="PIRNR" id="PIRNR016013"/>
    </source>
</evidence>
<keyword evidence="3 7" id="KW-0812">Transmembrane</keyword>
<comment type="caution">
    <text evidence="8">The sequence shown here is derived from an EMBL/GenBank/DDBJ whole genome shotgun (WGS) entry which is preliminary data.</text>
</comment>
<gene>
    <name evidence="8" type="ORF">CVIRNUC_000912</name>
</gene>
<dbReference type="PANTHER" id="PTHR10743">
    <property type="entry name" value="PROTEIN RER1"/>
    <property type="match status" value="1"/>
</dbReference>
<dbReference type="GO" id="GO:0006621">
    <property type="term" value="P:protein retention in ER lumen"/>
    <property type="evidence" value="ECO:0007669"/>
    <property type="project" value="TreeGrafter"/>
</dbReference>
<keyword evidence="5 6" id="KW-0472">Membrane</keyword>
<dbReference type="EMBL" id="CAUYUE010000001">
    <property type="protein sequence ID" value="CAK0737435.1"/>
    <property type="molecule type" value="Genomic_DNA"/>
</dbReference>
<protein>
    <recommendedName>
        <fullName evidence="6">Protein RER1</fullName>
    </recommendedName>
</protein>
<dbReference type="GO" id="GO:0000139">
    <property type="term" value="C:Golgi membrane"/>
    <property type="evidence" value="ECO:0007669"/>
    <property type="project" value="TreeGrafter"/>
</dbReference>
<keyword evidence="9" id="KW-1185">Reference proteome</keyword>
<evidence type="ECO:0000256" key="7">
    <source>
        <dbReference type="SAM" id="Phobius"/>
    </source>
</evidence>
<feature type="transmembrane region" description="Helical" evidence="7">
    <location>
        <begin position="64"/>
        <end position="84"/>
    </location>
</feature>
<evidence type="ECO:0000313" key="9">
    <source>
        <dbReference type="Proteomes" id="UP001314263"/>
    </source>
</evidence>
<accession>A0AAV1HTX5</accession>